<gene>
    <name evidence="2" type="ORF">OJAV_G00183640</name>
</gene>
<keyword evidence="1" id="KW-0732">Signal</keyword>
<feature type="chain" id="PRO_5019136225" evidence="1">
    <location>
        <begin position="23"/>
        <end position="211"/>
    </location>
</feature>
<evidence type="ECO:0000313" key="3">
    <source>
        <dbReference type="Proteomes" id="UP000283210"/>
    </source>
</evidence>
<proteinExistence type="predicted"/>
<keyword evidence="3" id="KW-1185">Reference proteome</keyword>
<reference evidence="2 3" key="2">
    <citation type="submission" date="2019-01" db="EMBL/GenBank/DDBJ databases">
        <title>A chromosome length genome reference of the Java medaka (oryzias javanicus).</title>
        <authorList>
            <person name="Herpin A."/>
            <person name="Takehana Y."/>
            <person name="Naruse K."/>
            <person name="Ansai S."/>
            <person name="Kawaguchi M."/>
        </authorList>
    </citation>
    <scope>NUCLEOTIDE SEQUENCE [LARGE SCALE GENOMIC DNA]</scope>
    <source>
        <strain evidence="2">RS831</strain>
        <tissue evidence="2">Whole body</tissue>
    </source>
</reference>
<dbReference type="EMBL" id="CM012454">
    <property type="protein sequence ID" value="RVE60687.1"/>
    <property type="molecule type" value="Genomic_DNA"/>
</dbReference>
<evidence type="ECO:0000313" key="2">
    <source>
        <dbReference type="EMBL" id="RVE60687.1"/>
    </source>
</evidence>
<sequence>MASIMTATVLLLVLMQCCCCSARRNNRFLRDEFTKEEIEKCKCKRVTNATFKCPLKDMPVIRLKDRHKAMKKCLCDAAKTGGRPVTKKFCRSKPVPGPIPIPVLAEEQFETSLAIMYGITAGIVVFILLTNCVCSNTVEKLVDTGFTKQEIQRCACKRMKGKWKCPSGLVPKNDDARQDLMKCLCNHFYKTDHPKMQVFCPPRISRIQTPL</sequence>
<protein>
    <submittedName>
        <fullName evidence="2">Uncharacterized protein</fullName>
    </submittedName>
</protein>
<dbReference type="AlphaFoldDB" id="A0A437CD06"/>
<dbReference type="Proteomes" id="UP000283210">
    <property type="component" value="Chromosome 18"/>
</dbReference>
<feature type="signal peptide" evidence="1">
    <location>
        <begin position="1"/>
        <end position="22"/>
    </location>
</feature>
<name>A0A437CD06_ORYJA</name>
<reference evidence="2 3" key="1">
    <citation type="submission" date="2018-11" db="EMBL/GenBank/DDBJ databases">
        <authorList>
            <person name="Lopez-Roques C."/>
            <person name="Donnadieu C."/>
            <person name="Bouchez O."/>
            <person name="Klopp C."/>
            <person name="Cabau C."/>
            <person name="Zahm M."/>
        </authorList>
    </citation>
    <scope>NUCLEOTIDE SEQUENCE [LARGE SCALE GENOMIC DNA]</scope>
    <source>
        <strain evidence="2">RS831</strain>
        <tissue evidence="2">Whole body</tissue>
    </source>
</reference>
<evidence type="ECO:0000256" key="1">
    <source>
        <dbReference type="SAM" id="SignalP"/>
    </source>
</evidence>
<accession>A0A437CD06</accession>
<organism evidence="2 3">
    <name type="scientific">Oryzias javanicus</name>
    <name type="common">Javanese ricefish</name>
    <name type="synonym">Aplocheilus javanicus</name>
    <dbReference type="NCBI Taxonomy" id="123683"/>
    <lineage>
        <taxon>Eukaryota</taxon>
        <taxon>Metazoa</taxon>
        <taxon>Chordata</taxon>
        <taxon>Craniata</taxon>
        <taxon>Vertebrata</taxon>
        <taxon>Euteleostomi</taxon>
        <taxon>Actinopterygii</taxon>
        <taxon>Neopterygii</taxon>
        <taxon>Teleostei</taxon>
        <taxon>Neoteleostei</taxon>
        <taxon>Acanthomorphata</taxon>
        <taxon>Ovalentaria</taxon>
        <taxon>Atherinomorphae</taxon>
        <taxon>Beloniformes</taxon>
        <taxon>Adrianichthyidae</taxon>
        <taxon>Oryziinae</taxon>
        <taxon>Oryzias</taxon>
    </lineage>
</organism>